<comment type="subcellular location">
    <subcellularLocation>
        <location evidence="1">Cell membrane</location>
    </subcellularLocation>
</comment>
<name>A0A022Q1Y6_ERYGU</name>
<evidence type="ECO:0000256" key="1">
    <source>
        <dbReference type="ARBA" id="ARBA00004236"/>
    </source>
</evidence>
<evidence type="ECO:0000256" key="2">
    <source>
        <dbReference type="ARBA" id="ARBA00022475"/>
    </source>
</evidence>
<feature type="domain" description="Protein kinase" evidence="3">
    <location>
        <begin position="1"/>
        <end position="152"/>
    </location>
</feature>
<feature type="non-terminal residue" evidence="4">
    <location>
        <position position="152"/>
    </location>
</feature>
<organism evidence="4 5">
    <name type="scientific">Erythranthe guttata</name>
    <name type="common">Yellow monkey flower</name>
    <name type="synonym">Mimulus guttatus</name>
    <dbReference type="NCBI Taxonomy" id="4155"/>
    <lineage>
        <taxon>Eukaryota</taxon>
        <taxon>Viridiplantae</taxon>
        <taxon>Streptophyta</taxon>
        <taxon>Embryophyta</taxon>
        <taxon>Tracheophyta</taxon>
        <taxon>Spermatophyta</taxon>
        <taxon>Magnoliopsida</taxon>
        <taxon>eudicotyledons</taxon>
        <taxon>Gunneridae</taxon>
        <taxon>Pentapetalae</taxon>
        <taxon>asterids</taxon>
        <taxon>lamiids</taxon>
        <taxon>Lamiales</taxon>
        <taxon>Phrymaceae</taxon>
        <taxon>Erythranthe</taxon>
    </lineage>
</organism>
<dbReference type="InterPro" id="IPR050823">
    <property type="entry name" value="Plant_Ser_Thr_Prot_Kinase"/>
</dbReference>
<dbReference type="Pfam" id="PF07714">
    <property type="entry name" value="PK_Tyr_Ser-Thr"/>
    <property type="match status" value="1"/>
</dbReference>
<reference evidence="4 5" key="1">
    <citation type="journal article" date="2013" name="Proc. Natl. Acad. Sci. U.S.A.">
        <title>Fine-scale variation in meiotic recombination in Mimulus inferred from population shotgun sequencing.</title>
        <authorList>
            <person name="Hellsten U."/>
            <person name="Wright K.M."/>
            <person name="Jenkins J."/>
            <person name="Shu S."/>
            <person name="Yuan Y."/>
            <person name="Wessler S.R."/>
            <person name="Schmutz J."/>
            <person name="Willis J.H."/>
            <person name="Rokhsar D.S."/>
        </authorList>
    </citation>
    <scope>NUCLEOTIDE SEQUENCE [LARGE SCALE GENOMIC DNA]</scope>
    <source>
        <strain evidence="5">cv. DUN x IM62</strain>
    </source>
</reference>
<dbReference type="PANTHER" id="PTHR45621">
    <property type="entry name" value="OS01G0588500 PROTEIN-RELATED"/>
    <property type="match status" value="1"/>
</dbReference>
<dbReference type="STRING" id="4155.A0A022Q1Y6"/>
<dbReference type="GO" id="GO:0005886">
    <property type="term" value="C:plasma membrane"/>
    <property type="evidence" value="ECO:0007669"/>
    <property type="project" value="UniProtKB-SubCell"/>
</dbReference>
<dbReference type="InterPro" id="IPR011009">
    <property type="entry name" value="Kinase-like_dom_sf"/>
</dbReference>
<dbReference type="PROSITE" id="PS50011">
    <property type="entry name" value="PROTEIN_KINASE_DOM"/>
    <property type="match status" value="1"/>
</dbReference>
<evidence type="ECO:0000313" key="4">
    <source>
        <dbReference type="EMBL" id="EYU21153.1"/>
    </source>
</evidence>
<sequence length="152" mass="17333">MAFSSLFLRKMHFPSFSTLNASKPGFGTAIAVKLWSADGLQGVKEINYFSQIHHPNIVKLIGYCYEEDDMILVYEFIPKGSLDNYSFRGSHDQTLPWVTRIKVAVGAARVLAFLPYNYENPIVHRNFNTSDILLFNLLTIRSFKPTIDRTPV</sequence>
<dbReference type="InterPro" id="IPR001245">
    <property type="entry name" value="Ser-Thr/Tyr_kinase_cat_dom"/>
</dbReference>
<protein>
    <recommendedName>
        <fullName evidence="3">Protein kinase domain-containing protein</fullName>
    </recommendedName>
</protein>
<evidence type="ECO:0000313" key="5">
    <source>
        <dbReference type="Proteomes" id="UP000030748"/>
    </source>
</evidence>
<dbReference type="GO" id="GO:0004672">
    <property type="term" value="F:protein kinase activity"/>
    <property type="evidence" value="ECO:0007669"/>
    <property type="project" value="InterPro"/>
</dbReference>
<dbReference type="InterPro" id="IPR000719">
    <property type="entry name" value="Prot_kinase_dom"/>
</dbReference>
<dbReference type="Gene3D" id="1.10.510.10">
    <property type="entry name" value="Transferase(Phosphotransferase) domain 1"/>
    <property type="match status" value="1"/>
</dbReference>
<dbReference type="AlphaFoldDB" id="A0A022Q1Y6"/>
<dbReference type="SUPFAM" id="SSF56112">
    <property type="entry name" value="Protein kinase-like (PK-like)"/>
    <property type="match status" value="1"/>
</dbReference>
<gene>
    <name evidence="4" type="ORF">MIMGU_mgv1a023383mg</name>
</gene>
<keyword evidence="2" id="KW-1003">Cell membrane</keyword>
<dbReference type="EMBL" id="KI632224">
    <property type="protein sequence ID" value="EYU21153.1"/>
    <property type="molecule type" value="Genomic_DNA"/>
</dbReference>
<accession>A0A022Q1Y6</accession>
<keyword evidence="2" id="KW-0472">Membrane</keyword>
<proteinExistence type="predicted"/>
<dbReference type="Proteomes" id="UP000030748">
    <property type="component" value="Unassembled WGS sequence"/>
</dbReference>
<dbReference type="GO" id="GO:0005524">
    <property type="term" value="F:ATP binding"/>
    <property type="evidence" value="ECO:0007669"/>
    <property type="project" value="InterPro"/>
</dbReference>
<evidence type="ECO:0000259" key="3">
    <source>
        <dbReference type="PROSITE" id="PS50011"/>
    </source>
</evidence>
<keyword evidence="5" id="KW-1185">Reference proteome</keyword>